<organism evidence="2 3">
    <name type="scientific">Bacteroides faecichinchillae</name>
    <dbReference type="NCBI Taxonomy" id="871325"/>
    <lineage>
        <taxon>Bacteria</taxon>
        <taxon>Pseudomonadati</taxon>
        <taxon>Bacteroidota</taxon>
        <taxon>Bacteroidia</taxon>
        <taxon>Bacteroidales</taxon>
        <taxon>Bacteroidaceae</taxon>
        <taxon>Bacteroides</taxon>
    </lineage>
</organism>
<evidence type="ECO:0000259" key="1">
    <source>
        <dbReference type="Pfam" id="PF05257"/>
    </source>
</evidence>
<dbReference type="STRING" id="871325.SAMN05444349_11259"/>
<dbReference type="EMBL" id="FQVD01000012">
    <property type="protein sequence ID" value="SHF15612.1"/>
    <property type="molecule type" value="Genomic_DNA"/>
</dbReference>
<accession>A0A1M4ZCV6</accession>
<dbReference type="OrthoDB" id="3078754at2"/>
<name>A0A1M4ZCV6_9BACE</name>
<dbReference type="SUPFAM" id="SSF54001">
    <property type="entry name" value="Cysteine proteinases"/>
    <property type="match status" value="1"/>
</dbReference>
<proteinExistence type="predicted"/>
<evidence type="ECO:0000313" key="3">
    <source>
        <dbReference type="Proteomes" id="UP000184436"/>
    </source>
</evidence>
<dbReference type="AlphaFoldDB" id="A0A1M4ZCV6"/>
<protein>
    <submittedName>
        <fullName evidence="2">CHAP domain-containing protein</fullName>
    </submittedName>
</protein>
<sequence length="132" mass="14638">MAAASFYELWFLGEFLWIGYSGSLFNIDAAVDYLISNAHSSSVGSCAMYVRQALEAGGFSTDGRPASACDYDTYLESRGFHKVSNDNYEPRKGDIVVHEATEGHPYGHIAMYSGTQWISDFVQRDMFGGQSY</sequence>
<gene>
    <name evidence="2" type="ORF">SAMN05444349_11259</name>
</gene>
<feature type="domain" description="Peptidase C51" evidence="1">
    <location>
        <begin position="41"/>
        <end position="112"/>
    </location>
</feature>
<reference evidence="2 3" key="1">
    <citation type="submission" date="2016-11" db="EMBL/GenBank/DDBJ databases">
        <authorList>
            <person name="Jaros S."/>
            <person name="Januszkiewicz K."/>
            <person name="Wedrychowicz H."/>
        </authorList>
    </citation>
    <scope>NUCLEOTIDE SEQUENCE [LARGE SCALE GENOMIC DNA]</scope>
    <source>
        <strain evidence="2 3">DSM 26883</strain>
    </source>
</reference>
<keyword evidence="3" id="KW-1185">Reference proteome</keyword>
<dbReference type="InterPro" id="IPR038765">
    <property type="entry name" value="Papain-like_cys_pep_sf"/>
</dbReference>
<dbReference type="Proteomes" id="UP000184436">
    <property type="component" value="Unassembled WGS sequence"/>
</dbReference>
<dbReference type="Pfam" id="PF05257">
    <property type="entry name" value="CHAP"/>
    <property type="match status" value="1"/>
</dbReference>
<dbReference type="RefSeq" id="WP_081800200.1">
    <property type="nucleotide sequence ID" value="NZ_FQVD01000012.1"/>
</dbReference>
<dbReference type="Gene3D" id="3.90.1720.10">
    <property type="entry name" value="endopeptidase domain like (from Nostoc punctiforme)"/>
    <property type="match status" value="1"/>
</dbReference>
<dbReference type="InterPro" id="IPR007921">
    <property type="entry name" value="CHAP_dom"/>
</dbReference>
<evidence type="ECO:0000313" key="2">
    <source>
        <dbReference type="EMBL" id="SHF15612.1"/>
    </source>
</evidence>